<dbReference type="InterPro" id="IPR023347">
    <property type="entry name" value="Lysozyme_dom_sf"/>
</dbReference>
<evidence type="ECO:0000256" key="2">
    <source>
        <dbReference type="ARBA" id="ARBA00022638"/>
    </source>
</evidence>
<dbReference type="GO" id="GO:0003796">
    <property type="term" value="F:lysozyme activity"/>
    <property type="evidence" value="ECO:0007669"/>
    <property type="project" value="UniProtKB-EC"/>
</dbReference>
<dbReference type="GO" id="GO:0016998">
    <property type="term" value="P:cell wall macromolecule catabolic process"/>
    <property type="evidence" value="ECO:0007669"/>
    <property type="project" value="InterPro"/>
</dbReference>
<dbReference type="InterPro" id="IPR023346">
    <property type="entry name" value="Lysozyme-like_dom_sf"/>
</dbReference>
<dbReference type="EMBL" id="JACIER010000018">
    <property type="protein sequence ID" value="MBB4045751.1"/>
    <property type="molecule type" value="Genomic_DNA"/>
</dbReference>
<dbReference type="EC" id="3.2.1.17" evidence="3"/>
<accession>A0A840D402</accession>
<keyword evidence="5" id="KW-1185">Reference proteome</keyword>
<keyword evidence="2 3" id="KW-0081">Bacteriolytic enzyme</keyword>
<comment type="caution">
    <text evidence="4">The sequence shown here is derived from an EMBL/GenBank/DDBJ whole genome shotgun (WGS) entry which is preliminary data.</text>
</comment>
<dbReference type="GO" id="GO:0031640">
    <property type="term" value="P:killing of cells of another organism"/>
    <property type="evidence" value="ECO:0007669"/>
    <property type="project" value="UniProtKB-KW"/>
</dbReference>
<dbReference type="GO" id="GO:0042742">
    <property type="term" value="P:defense response to bacterium"/>
    <property type="evidence" value="ECO:0007669"/>
    <property type="project" value="UniProtKB-KW"/>
</dbReference>
<comment type="catalytic activity">
    <reaction evidence="3">
        <text>Hydrolysis of (1-&gt;4)-beta-linkages between N-acetylmuramic acid and N-acetyl-D-glucosamine residues in a peptidoglycan and between N-acetyl-D-glucosamine residues in chitodextrins.</text>
        <dbReference type="EC" id="3.2.1.17"/>
    </reaction>
</comment>
<comment type="similarity">
    <text evidence="3">Belongs to the glycosyl hydrolase 24 family.</text>
</comment>
<dbReference type="SUPFAM" id="SSF53955">
    <property type="entry name" value="Lysozyme-like"/>
    <property type="match status" value="1"/>
</dbReference>
<protein>
    <recommendedName>
        <fullName evidence="3">Lysozyme</fullName>
        <ecNumber evidence="3">3.2.1.17</ecNumber>
    </recommendedName>
</protein>
<keyword evidence="1 3" id="KW-0929">Antimicrobial</keyword>
<evidence type="ECO:0000256" key="3">
    <source>
        <dbReference type="RuleBase" id="RU003788"/>
    </source>
</evidence>
<keyword evidence="3 4" id="KW-0378">Hydrolase</keyword>
<dbReference type="RefSeq" id="WP_081741302.1">
    <property type="nucleotide sequence ID" value="NZ_JACIER010000018.1"/>
</dbReference>
<dbReference type="AlphaFoldDB" id="A0A840D402"/>
<evidence type="ECO:0000256" key="1">
    <source>
        <dbReference type="ARBA" id="ARBA00022529"/>
    </source>
</evidence>
<dbReference type="GO" id="GO:0009253">
    <property type="term" value="P:peptidoglycan catabolic process"/>
    <property type="evidence" value="ECO:0007669"/>
    <property type="project" value="InterPro"/>
</dbReference>
<organism evidence="4 5">
    <name type="scientific">Bacteroides reticulotermitis</name>
    <dbReference type="NCBI Taxonomy" id="1133319"/>
    <lineage>
        <taxon>Bacteria</taxon>
        <taxon>Pseudomonadati</taxon>
        <taxon>Bacteroidota</taxon>
        <taxon>Bacteroidia</taxon>
        <taxon>Bacteroidales</taxon>
        <taxon>Bacteroidaceae</taxon>
        <taxon>Bacteroides</taxon>
    </lineage>
</organism>
<reference evidence="4" key="1">
    <citation type="submission" date="2020-08" db="EMBL/GenBank/DDBJ databases">
        <title>Genomic Encyclopedia of Type Strains, Phase IV (KMG-IV): sequencing the most valuable type-strain genomes for metagenomic binning, comparative biology and taxonomic classification.</title>
        <authorList>
            <person name="Goeker M."/>
        </authorList>
    </citation>
    <scope>NUCLEOTIDE SEQUENCE [LARGE SCALE GENOMIC DNA]</scope>
    <source>
        <strain evidence="4">DSM 105720</strain>
    </source>
</reference>
<evidence type="ECO:0000313" key="5">
    <source>
        <dbReference type="Proteomes" id="UP000560658"/>
    </source>
</evidence>
<keyword evidence="3 4" id="KW-0326">Glycosidase</keyword>
<dbReference type="Gene3D" id="1.10.530.40">
    <property type="match status" value="1"/>
</dbReference>
<dbReference type="InterPro" id="IPR002196">
    <property type="entry name" value="Glyco_hydro_24"/>
</dbReference>
<gene>
    <name evidence="4" type="ORF">GGR06_003573</name>
</gene>
<evidence type="ECO:0000313" key="4">
    <source>
        <dbReference type="EMBL" id="MBB4045751.1"/>
    </source>
</evidence>
<dbReference type="Proteomes" id="UP000560658">
    <property type="component" value="Unassembled WGS sequence"/>
</dbReference>
<dbReference type="Pfam" id="PF00959">
    <property type="entry name" value="Phage_lysozyme"/>
    <property type="match status" value="1"/>
</dbReference>
<proteinExistence type="inferred from homology"/>
<name>A0A840D402_9BACE</name>
<sequence length="166" mass="19092">MALLYLIGLLSLLISCPVPLKAAPPVSRSILFERAVACVKHFEGWHTARNHPYIGYGHKLLPGEKLDSNLTKAQGDSLLRADLRKRWITFRRFGKDALLLAVLSYNVGESKLLGYGKVPKSNLIRKLEKGDRNIYREYISYRKYKGKVVHSIERRRKHEFVLLHIP</sequence>